<keyword evidence="2" id="KW-1185">Reference proteome</keyword>
<sequence>MDNCIISVGPVYSGNDLRAISLSLLAKNWKPVFWFEAGMEYVRQGCARLRRWLPALPVVVQVKGNGPTFDVTAGLFSFLYPL</sequence>
<dbReference type="EMBL" id="BPLR01001728">
    <property type="protein sequence ID" value="GIZ04390.1"/>
    <property type="molecule type" value="Genomic_DNA"/>
</dbReference>
<proteinExistence type="predicted"/>
<name>A0AAV4YDU0_CAEEX</name>
<gene>
    <name evidence="1" type="ORF">CEXT_179901</name>
</gene>
<evidence type="ECO:0000313" key="1">
    <source>
        <dbReference type="EMBL" id="GIZ04390.1"/>
    </source>
</evidence>
<reference evidence="1 2" key="1">
    <citation type="submission" date="2021-06" db="EMBL/GenBank/DDBJ databases">
        <title>Caerostris extrusa draft genome.</title>
        <authorList>
            <person name="Kono N."/>
            <person name="Arakawa K."/>
        </authorList>
    </citation>
    <scope>NUCLEOTIDE SEQUENCE [LARGE SCALE GENOMIC DNA]</scope>
</reference>
<protein>
    <submittedName>
        <fullName evidence="1">Uncharacterized protein</fullName>
    </submittedName>
</protein>
<dbReference type="AlphaFoldDB" id="A0AAV4YDU0"/>
<organism evidence="1 2">
    <name type="scientific">Caerostris extrusa</name>
    <name type="common">Bark spider</name>
    <name type="synonym">Caerostris bankana</name>
    <dbReference type="NCBI Taxonomy" id="172846"/>
    <lineage>
        <taxon>Eukaryota</taxon>
        <taxon>Metazoa</taxon>
        <taxon>Ecdysozoa</taxon>
        <taxon>Arthropoda</taxon>
        <taxon>Chelicerata</taxon>
        <taxon>Arachnida</taxon>
        <taxon>Araneae</taxon>
        <taxon>Araneomorphae</taxon>
        <taxon>Entelegynae</taxon>
        <taxon>Araneoidea</taxon>
        <taxon>Araneidae</taxon>
        <taxon>Caerostris</taxon>
    </lineage>
</organism>
<accession>A0AAV4YDU0</accession>
<comment type="caution">
    <text evidence="1">The sequence shown here is derived from an EMBL/GenBank/DDBJ whole genome shotgun (WGS) entry which is preliminary data.</text>
</comment>
<dbReference type="Proteomes" id="UP001054945">
    <property type="component" value="Unassembled WGS sequence"/>
</dbReference>
<evidence type="ECO:0000313" key="2">
    <source>
        <dbReference type="Proteomes" id="UP001054945"/>
    </source>
</evidence>